<feature type="transmembrane region" description="Helical" evidence="1">
    <location>
        <begin position="321"/>
        <end position="342"/>
    </location>
</feature>
<dbReference type="Proteomes" id="UP000243924">
    <property type="component" value="Chromosome I"/>
</dbReference>
<gene>
    <name evidence="3" type="ORF">SAMN05216210_2042</name>
</gene>
<organism evidence="3 4">
    <name type="scientific">Halopseudomonas salegens</name>
    <dbReference type="NCBI Taxonomy" id="1434072"/>
    <lineage>
        <taxon>Bacteria</taxon>
        <taxon>Pseudomonadati</taxon>
        <taxon>Pseudomonadota</taxon>
        <taxon>Gammaproteobacteria</taxon>
        <taxon>Pseudomonadales</taxon>
        <taxon>Pseudomonadaceae</taxon>
        <taxon>Halopseudomonas</taxon>
    </lineage>
</organism>
<dbReference type="STRING" id="1434072.SAMN05216210_2042"/>
<feature type="transmembrane region" description="Helical" evidence="1">
    <location>
        <begin position="151"/>
        <end position="183"/>
    </location>
</feature>
<sequence length="350" mass="39045">MKRAVQLALIADWQKDGLIDEAIAQRLQTADPGRWWLNLLLGLAAWLAALMMISATMGPWVLLVDNIFGLSLYALILLGCAWLMLRSQGLFIEQLALAFSLSGQGMLVFVWADELNPLLNWLQSIAVVGLPLALVMLWVPGSQRHRQLCCLFSLMYGALLLEFGPLLLVYASLLAGLAALGWATRYRWAAHHSAAWLKPMLDATTLFALLLAVYAQQGFWFTLPAEGTADFWMLGYRMSIAALAVLAVGWLFSRELRQWPLAAPVLALALAVLLFKAPALLLAMTLGLLVFYARSWVWCMLCPLFTLLALSEWYYSLQLSLLHKSWLLMLSGSLLLLAYGCWQRWGRATA</sequence>
<protein>
    <recommendedName>
        <fullName evidence="2">DUF4401 domain-containing protein</fullName>
    </recommendedName>
</protein>
<dbReference type="AlphaFoldDB" id="A0A1H2G5P1"/>
<dbReference type="InterPro" id="IPR025513">
    <property type="entry name" value="DUF4401"/>
</dbReference>
<name>A0A1H2G5P1_9GAMM</name>
<dbReference type="EMBL" id="LT629787">
    <property type="protein sequence ID" value="SDU14628.1"/>
    <property type="molecule type" value="Genomic_DNA"/>
</dbReference>
<feature type="transmembrane region" description="Helical" evidence="1">
    <location>
        <begin position="35"/>
        <end position="54"/>
    </location>
</feature>
<feature type="transmembrane region" description="Helical" evidence="1">
    <location>
        <begin position="296"/>
        <end position="315"/>
    </location>
</feature>
<feature type="transmembrane region" description="Helical" evidence="1">
    <location>
        <begin position="60"/>
        <end position="83"/>
    </location>
</feature>
<feature type="transmembrane region" description="Helical" evidence="1">
    <location>
        <begin position="234"/>
        <end position="253"/>
    </location>
</feature>
<dbReference type="Pfam" id="PF14351">
    <property type="entry name" value="DUF4401"/>
    <property type="match status" value="1"/>
</dbReference>
<dbReference type="RefSeq" id="WP_092386563.1">
    <property type="nucleotide sequence ID" value="NZ_LT629787.1"/>
</dbReference>
<feature type="domain" description="DUF4401" evidence="2">
    <location>
        <begin position="35"/>
        <end position="344"/>
    </location>
</feature>
<reference evidence="4" key="1">
    <citation type="submission" date="2016-10" db="EMBL/GenBank/DDBJ databases">
        <authorList>
            <person name="Varghese N."/>
            <person name="Submissions S."/>
        </authorList>
    </citation>
    <scope>NUCLEOTIDE SEQUENCE [LARGE SCALE GENOMIC DNA]</scope>
    <source>
        <strain evidence="4">CECT 8338</strain>
    </source>
</reference>
<feature type="transmembrane region" description="Helical" evidence="1">
    <location>
        <begin position="95"/>
        <end position="112"/>
    </location>
</feature>
<feature type="transmembrane region" description="Helical" evidence="1">
    <location>
        <begin position="118"/>
        <end position="139"/>
    </location>
</feature>
<feature type="transmembrane region" description="Helical" evidence="1">
    <location>
        <begin position="203"/>
        <end position="222"/>
    </location>
</feature>
<feature type="transmembrane region" description="Helical" evidence="1">
    <location>
        <begin position="265"/>
        <end position="289"/>
    </location>
</feature>
<proteinExistence type="predicted"/>
<keyword evidence="4" id="KW-1185">Reference proteome</keyword>
<accession>A0A1H2G5P1</accession>
<evidence type="ECO:0000256" key="1">
    <source>
        <dbReference type="SAM" id="Phobius"/>
    </source>
</evidence>
<evidence type="ECO:0000313" key="4">
    <source>
        <dbReference type="Proteomes" id="UP000243924"/>
    </source>
</evidence>
<keyword evidence="1" id="KW-0812">Transmembrane</keyword>
<evidence type="ECO:0000259" key="2">
    <source>
        <dbReference type="Pfam" id="PF14351"/>
    </source>
</evidence>
<keyword evidence="1" id="KW-1133">Transmembrane helix</keyword>
<keyword evidence="1" id="KW-0472">Membrane</keyword>
<evidence type="ECO:0000313" key="3">
    <source>
        <dbReference type="EMBL" id="SDU14628.1"/>
    </source>
</evidence>